<proteinExistence type="inferred from homology"/>
<reference evidence="3" key="1">
    <citation type="submission" date="2025-08" db="UniProtKB">
        <authorList>
            <consortium name="Ensembl"/>
        </authorList>
    </citation>
    <scope>IDENTIFICATION</scope>
</reference>
<keyword evidence="4" id="KW-1185">Reference proteome</keyword>
<dbReference type="GO" id="GO:0005737">
    <property type="term" value="C:cytoplasm"/>
    <property type="evidence" value="ECO:0007669"/>
    <property type="project" value="TreeGrafter"/>
</dbReference>
<dbReference type="STRING" id="109280.ENSHCOP00000022182"/>
<dbReference type="InterPro" id="IPR025946">
    <property type="entry name" value="CABIT_dom"/>
</dbReference>
<evidence type="ECO:0000313" key="3">
    <source>
        <dbReference type="Ensembl" id="ENSHCOP00000022182.1"/>
    </source>
</evidence>
<dbReference type="Ensembl" id="ENSHCOT00000001752.1">
    <property type="protein sequence ID" value="ENSHCOP00000022182.1"/>
    <property type="gene ID" value="ENSHCOG00000009646.1"/>
</dbReference>
<protein>
    <recommendedName>
        <fullName evidence="2">CABIT domain-containing protein</fullName>
    </recommendedName>
</protein>
<dbReference type="GeneTree" id="ENSGT00530000063770"/>
<dbReference type="AlphaFoldDB" id="A0A3Q2YTT8"/>
<dbReference type="GO" id="GO:0005634">
    <property type="term" value="C:nucleus"/>
    <property type="evidence" value="ECO:0007669"/>
    <property type="project" value="TreeGrafter"/>
</dbReference>
<evidence type="ECO:0000259" key="2">
    <source>
        <dbReference type="Pfam" id="PF12736"/>
    </source>
</evidence>
<dbReference type="InterPro" id="IPR039671">
    <property type="entry name" value="THEMIS"/>
</dbReference>
<dbReference type="Pfam" id="PF12736">
    <property type="entry name" value="CABIT"/>
    <property type="match status" value="1"/>
</dbReference>
<organism evidence="3 4">
    <name type="scientific">Hippocampus comes</name>
    <name type="common">Tiger tail seahorse</name>
    <dbReference type="NCBI Taxonomy" id="109280"/>
    <lineage>
        <taxon>Eukaryota</taxon>
        <taxon>Metazoa</taxon>
        <taxon>Chordata</taxon>
        <taxon>Craniata</taxon>
        <taxon>Vertebrata</taxon>
        <taxon>Euteleostomi</taxon>
        <taxon>Actinopterygii</taxon>
        <taxon>Neopterygii</taxon>
        <taxon>Teleostei</taxon>
        <taxon>Neoteleostei</taxon>
        <taxon>Acanthomorphata</taxon>
        <taxon>Syngnathiaria</taxon>
        <taxon>Syngnathiformes</taxon>
        <taxon>Syngnathoidei</taxon>
        <taxon>Syngnathidae</taxon>
        <taxon>Hippocampus</taxon>
    </lineage>
</organism>
<reference evidence="3" key="2">
    <citation type="submission" date="2025-09" db="UniProtKB">
        <authorList>
            <consortium name="Ensembl"/>
        </authorList>
    </citation>
    <scope>IDENTIFICATION</scope>
</reference>
<accession>A0A3Q2YTT8</accession>
<dbReference type="Proteomes" id="UP000264820">
    <property type="component" value="Unplaced"/>
</dbReference>
<feature type="domain" description="CABIT" evidence="2">
    <location>
        <begin position="17"/>
        <end position="78"/>
    </location>
</feature>
<dbReference type="PANTHER" id="PTHR15215:SF2">
    <property type="entry name" value="PROTEIN THEMIS2"/>
    <property type="match status" value="1"/>
</dbReference>
<sequence>MAFPLLQYIAALDSARLPRILRVCSGVYFQGSVYEISGNEVCFSTGDVIKVTGVELSSVCCRDDGGDETFELPIDHAGANPRDRIYLVSF</sequence>
<evidence type="ECO:0000256" key="1">
    <source>
        <dbReference type="ARBA" id="ARBA00006414"/>
    </source>
</evidence>
<evidence type="ECO:0000313" key="4">
    <source>
        <dbReference type="Proteomes" id="UP000264820"/>
    </source>
</evidence>
<dbReference type="OMA" id="FKGERGC"/>
<name>A0A3Q2YTT8_HIPCM</name>
<comment type="similarity">
    <text evidence="1">Belongs to the themis family.</text>
</comment>
<dbReference type="PANTHER" id="PTHR15215">
    <property type="entry name" value="CABIT DOMAIN-CONTAINING PROTEIN"/>
    <property type="match status" value="1"/>
</dbReference>
<dbReference type="GO" id="GO:0050852">
    <property type="term" value="P:T cell receptor signaling pathway"/>
    <property type="evidence" value="ECO:0007669"/>
    <property type="project" value="TreeGrafter"/>
</dbReference>